<dbReference type="Proteomes" id="UP000033140">
    <property type="component" value="Unassembled WGS sequence"/>
</dbReference>
<dbReference type="SUPFAM" id="SSF54427">
    <property type="entry name" value="NTF2-like"/>
    <property type="match status" value="1"/>
</dbReference>
<dbReference type="Gene3D" id="3.10.450.50">
    <property type="match status" value="1"/>
</dbReference>
<evidence type="ECO:0000313" key="1">
    <source>
        <dbReference type="EMBL" id="GAO48401.1"/>
    </source>
</evidence>
<dbReference type="RefSeq" id="XP_019022018.1">
    <property type="nucleotide sequence ID" value="XM_019167973.1"/>
</dbReference>
<dbReference type="OrthoDB" id="3657563at2759"/>
<dbReference type="GO" id="GO:0030638">
    <property type="term" value="P:polyketide metabolic process"/>
    <property type="evidence" value="ECO:0007669"/>
    <property type="project" value="InterPro"/>
</dbReference>
<dbReference type="Pfam" id="PF07366">
    <property type="entry name" value="SnoaL"/>
    <property type="match status" value="1"/>
</dbReference>
<organism evidence="1 2">
    <name type="scientific">Saitoella complicata (strain BCRC 22490 / CBS 7301 / JCM 7358 / NBRC 10748 / NRRL Y-17804)</name>
    <dbReference type="NCBI Taxonomy" id="698492"/>
    <lineage>
        <taxon>Eukaryota</taxon>
        <taxon>Fungi</taxon>
        <taxon>Dikarya</taxon>
        <taxon>Ascomycota</taxon>
        <taxon>Taphrinomycotina</taxon>
        <taxon>Taphrinomycotina incertae sedis</taxon>
        <taxon>Saitoella</taxon>
    </lineage>
</organism>
<proteinExistence type="predicted"/>
<reference evidence="1 2" key="1">
    <citation type="journal article" date="2011" name="J. Gen. Appl. Microbiol.">
        <title>Draft genome sequencing of the enigmatic yeast Saitoella complicata.</title>
        <authorList>
            <person name="Nishida H."/>
            <person name="Hamamoto M."/>
            <person name="Sugiyama J."/>
        </authorList>
    </citation>
    <scope>NUCLEOTIDE SEQUENCE [LARGE SCALE GENOMIC DNA]</scope>
    <source>
        <strain evidence="1 2">NRRL Y-17804</strain>
    </source>
</reference>
<dbReference type="PANTHER" id="PTHR38436">
    <property type="entry name" value="POLYKETIDE CYCLASE SNOAL-LIKE DOMAIN"/>
    <property type="match status" value="1"/>
</dbReference>
<reference evidence="1 2" key="3">
    <citation type="journal article" date="2015" name="Genome Announc.">
        <title>Draft Genome Sequence of the Archiascomycetous Yeast Saitoella complicata.</title>
        <authorList>
            <person name="Yamauchi K."/>
            <person name="Kondo S."/>
            <person name="Hamamoto M."/>
            <person name="Takahashi Y."/>
            <person name="Ogura Y."/>
            <person name="Hayashi T."/>
            <person name="Nishida H."/>
        </authorList>
    </citation>
    <scope>NUCLEOTIDE SEQUENCE [LARGE SCALE GENOMIC DNA]</scope>
    <source>
        <strain evidence="1 2">NRRL Y-17804</strain>
    </source>
</reference>
<evidence type="ECO:0008006" key="3">
    <source>
        <dbReference type="Google" id="ProtNLM"/>
    </source>
</evidence>
<protein>
    <recommendedName>
        <fullName evidence="3">SnoaL-like domain-containing protein</fullName>
    </recommendedName>
</protein>
<gene>
    <name evidence="1" type="ORF">G7K_2574-t1</name>
</gene>
<dbReference type="PANTHER" id="PTHR38436:SF1">
    <property type="entry name" value="ESTER CYCLASE"/>
    <property type="match status" value="1"/>
</dbReference>
<dbReference type="InterPro" id="IPR009959">
    <property type="entry name" value="Cyclase_SnoaL-like"/>
</dbReference>
<dbReference type="AlphaFoldDB" id="A0A0E9NFD8"/>
<dbReference type="InterPro" id="IPR032710">
    <property type="entry name" value="NTF2-like_dom_sf"/>
</dbReference>
<evidence type="ECO:0000313" key="2">
    <source>
        <dbReference type="Proteomes" id="UP000033140"/>
    </source>
</evidence>
<dbReference type="EMBL" id="BACD03000014">
    <property type="protein sequence ID" value="GAO48401.1"/>
    <property type="molecule type" value="Genomic_DNA"/>
</dbReference>
<sequence>MPNVTNSGPVTQVFEKYISTLGNYSDDTFNSVMSRDFTTPCPFPSQGPGFEGVRDITQRAAKGFPGLKWNIVEGLESSDGKYGAFRFDAVGKQDGEFLGVPASGKEVNAPGSMFMKLDDEGKICQMAIVMDNLALLTQMGAVPSPGGEHAKAE</sequence>
<accession>A0A0E9NFD8</accession>
<comment type="caution">
    <text evidence="1">The sequence shown here is derived from an EMBL/GenBank/DDBJ whole genome shotgun (WGS) entry which is preliminary data.</text>
</comment>
<reference evidence="1 2" key="2">
    <citation type="journal article" date="2014" name="J. Gen. Appl. Microbiol.">
        <title>The early diverging ascomycetous budding yeast Saitoella complicata has three histone deacetylases belonging to the Clr6, Hos2, and Rpd3 lineages.</title>
        <authorList>
            <person name="Nishida H."/>
            <person name="Matsumoto T."/>
            <person name="Kondo S."/>
            <person name="Hamamoto M."/>
            <person name="Yoshikawa H."/>
        </authorList>
    </citation>
    <scope>NUCLEOTIDE SEQUENCE [LARGE SCALE GENOMIC DNA]</scope>
    <source>
        <strain evidence="1 2">NRRL Y-17804</strain>
    </source>
</reference>
<keyword evidence="2" id="KW-1185">Reference proteome</keyword>
<name>A0A0E9NFD8_SAICN</name>